<evidence type="ECO:0000313" key="2">
    <source>
        <dbReference type="Proteomes" id="UP000004508"/>
    </source>
</evidence>
<evidence type="ECO:0000313" key="1">
    <source>
        <dbReference type="EMBL" id="EFH85372.1"/>
    </source>
</evidence>
<organism evidence="1 2">
    <name type="scientific">Ktedonobacter racemifer DSM 44963</name>
    <dbReference type="NCBI Taxonomy" id="485913"/>
    <lineage>
        <taxon>Bacteria</taxon>
        <taxon>Bacillati</taxon>
        <taxon>Chloroflexota</taxon>
        <taxon>Ktedonobacteria</taxon>
        <taxon>Ktedonobacterales</taxon>
        <taxon>Ktedonobacteraceae</taxon>
        <taxon>Ktedonobacter</taxon>
    </lineage>
</organism>
<accession>D6TVG9</accession>
<dbReference type="EMBL" id="ADVG01000003">
    <property type="protein sequence ID" value="EFH85372.1"/>
    <property type="molecule type" value="Genomic_DNA"/>
</dbReference>
<protein>
    <submittedName>
        <fullName evidence="1">Uncharacterized protein</fullName>
    </submittedName>
</protein>
<gene>
    <name evidence="1" type="ORF">Krac_6583</name>
</gene>
<reference evidence="1 2" key="1">
    <citation type="journal article" date="2011" name="Stand. Genomic Sci.">
        <title>Non-contiguous finished genome sequence and contextual data of the filamentous soil bacterium Ktedonobacter racemifer type strain (SOSP1-21).</title>
        <authorList>
            <person name="Chang Y.J."/>
            <person name="Land M."/>
            <person name="Hauser L."/>
            <person name="Chertkov O."/>
            <person name="Del Rio T.G."/>
            <person name="Nolan M."/>
            <person name="Copeland A."/>
            <person name="Tice H."/>
            <person name="Cheng J.F."/>
            <person name="Lucas S."/>
            <person name="Han C."/>
            <person name="Goodwin L."/>
            <person name="Pitluck S."/>
            <person name="Ivanova N."/>
            <person name="Ovchinikova G."/>
            <person name="Pati A."/>
            <person name="Chen A."/>
            <person name="Palaniappan K."/>
            <person name="Mavromatis K."/>
            <person name="Liolios K."/>
            <person name="Brettin T."/>
            <person name="Fiebig A."/>
            <person name="Rohde M."/>
            <person name="Abt B."/>
            <person name="Goker M."/>
            <person name="Detter J.C."/>
            <person name="Woyke T."/>
            <person name="Bristow J."/>
            <person name="Eisen J.A."/>
            <person name="Markowitz V."/>
            <person name="Hugenholtz P."/>
            <person name="Kyrpides N.C."/>
            <person name="Klenk H.P."/>
            <person name="Lapidus A."/>
        </authorList>
    </citation>
    <scope>NUCLEOTIDE SEQUENCE [LARGE SCALE GENOMIC DNA]</scope>
    <source>
        <strain evidence="2">DSM 44963</strain>
    </source>
</reference>
<dbReference type="AlphaFoldDB" id="D6TVG9"/>
<proteinExistence type="predicted"/>
<sequence>MSIGHEEKMQNIHLFLCDNVSCAVITHSIFSAQNFLQHYLLLFNVYD</sequence>
<keyword evidence="2" id="KW-1185">Reference proteome</keyword>
<dbReference type="Proteomes" id="UP000004508">
    <property type="component" value="Unassembled WGS sequence"/>
</dbReference>
<name>D6TVG9_KTERA</name>
<comment type="caution">
    <text evidence="1">The sequence shown here is derived from an EMBL/GenBank/DDBJ whole genome shotgun (WGS) entry which is preliminary data.</text>
</comment>
<dbReference type="InParanoid" id="D6TVG9"/>